<evidence type="ECO:0000256" key="12">
    <source>
        <dbReference type="ARBA" id="ARBA00033413"/>
    </source>
</evidence>
<dbReference type="SUPFAM" id="SSF55083">
    <property type="entry name" value="6-hydroxymethyl-7,8-dihydropterin pyrophosphokinase, HPPK"/>
    <property type="match status" value="1"/>
</dbReference>
<dbReference type="GO" id="GO:0046654">
    <property type="term" value="P:tetrahydrofolate biosynthetic process"/>
    <property type="evidence" value="ECO:0007669"/>
    <property type="project" value="UniProtKB-UniPathway"/>
</dbReference>
<evidence type="ECO:0000256" key="3">
    <source>
        <dbReference type="ARBA" id="ARBA00013253"/>
    </source>
</evidence>
<evidence type="ECO:0000256" key="10">
    <source>
        <dbReference type="ARBA" id="ARBA00029409"/>
    </source>
</evidence>
<evidence type="ECO:0000256" key="9">
    <source>
        <dbReference type="ARBA" id="ARBA00022909"/>
    </source>
</evidence>
<keyword evidence="7 14" id="KW-0418">Kinase</keyword>
<dbReference type="AlphaFoldDB" id="A0A0E9N1X8"/>
<evidence type="ECO:0000256" key="2">
    <source>
        <dbReference type="ARBA" id="ARBA00005810"/>
    </source>
</evidence>
<gene>
    <name evidence="14" type="primary">folK</name>
    <name evidence="14" type="ORF">FPE01S_02_07420</name>
</gene>
<keyword evidence="9" id="KW-0289">Folate biosynthesis</keyword>
<dbReference type="EC" id="2.7.6.3" evidence="3"/>
<dbReference type="Gene3D" id="3.30.70.560">
    <property type="entry name" value="7,8-Dihydro-6-hydroxymethylpterin-pyrophosphokinase HPPK"/>
    <property type="match status" value="1"/>
</dbReference>
<dbReference type="InterPro" id="IPR035907">
    <property type="entry name" value="Hppk_sf"/>
</dbReference>
<dbReference type="CDD" id="cd00483">
    <property type="entry name" value="HPPK"/>
    <property type="match status" value="1"/>
</dbReference>
<dbReference type="PANTHER" id="PTHR43071">
    <property type="entry name" value="2-AMINO-4-HYDROXY-6-HYDROXYMETHYLDIHYDROPTERIDINE PYROPHOSPHOKINASE"/>
    <property type="match status" value="1"/>
</dbReference>
<evidence type="ECO:0000313" key="15">
    <source>
        <dbReference type="Proteomes" id="UP000033121"/>
    </source>
</evidence>
<dbReference type="PANTHER" id="PTHR43071:SF1">
    <property type="entry name" value="2-AMINO-4-HYDROXY-6-HYDROXYMETHYLDIHYDROPTERIDINE PYROPHOSPHOKINASE"/>
    <property type="match status" value="1"/>
</dbReference>
<comment type="similarity">
    <text evidence="2">Belongs to the HPPK family.</text>
</comment>
<proteinExistence type="inferred from homology"/>
<dbReference type="NCBIfam" id="TIGR01498">
    <property type="entry name" value="folK"/>
    <property type="match status" value="1"/>
</dbReference>
<evidence type="ECO:0000313" key="14">
    <source>
        <dbReference type="EMBL" id="GAO43636.1"/>
    </source>
</evidence>
<evidence type="ECO:0000256" key="7">
    <source>
        <dbReference type="ARBA" id="ARBA00022777"/>
    </source>
</evidence>
<dbReference type="Proteomes" id="UP000033121">
    <property type="component" value="Unassembled WGS sequence"/>
</dbReference>
<comment type="pathway">
    <text evidence="1">Cofactor biosynthesis; tetrahydrofolate biosynthesis; 2-amino-4-hydroxy-6-hydroxymethyl-7,8-dihydropteridine diphosphate from 7,8-dihydroneopterin triphosphate: step 4/4.</text>
</comment>
<dbReference type="Pfam" id="PF01288">
    <property type="entry name" value="HPPK"/>
    <property type="match status" value="1"/>
</dbReference>
<evidence type="ECO:0000256" key="6">
    <source>
        <dbReference type="ARBA" id="ARBA00022741"/>
    </source>
</evidence>
<dbReference type="OrthoDB" id="9808041at2"/>
<keyword evidence="8" id="KW-0067">ATP-binding</keyword>
<evidence type="ECO:0000256" key="5">
    <source>
        <dbReference type="ARBA" id="ARBA00022679"/>
    </source>
</evidence>
<dbReference type="GO" id="GO:0003848">
    <property type="term" value="F:2-amino-4-hydroxy-6-hydroxymethyldihydropteridine diphosphokinase activity"/>
    <property type="evidence" value="ECO:0007669"/>
    <property type="project" value="UniProtKB-EC"/>
</dbReference>
<dbReference type="GO" id="GO:0046656">
    <property type="term" value="P:folic acid biosynthetic process"/>
    <property type="evidence" value="ECO:0007669"/>
    <property type="project" value="UniProtKB-KW"/>
</dbReference>
<evidence type="ECO:0000256" key="8">
    <source>
        <dbReference type="ARBA" id="ARBA00022840"/>
    </source>
</evidence>
<comment type="function">
    <text evidence="10">Catalyzes the transfer of pyrophosphate from adenosine triphosphate (ATP) to 6-hydroxymethyl-7,8-dihydropterin, an enzymatic step in folate biosynthesis pathway.</text>
</comment>
<dbReference type="RefSeq" id="WP_046369482.1">
    <property type="nucleotide sequence ID" value="NZ_BBWV01000002.1"/>
</dbReference>
<evidence type="ECO:0000259" key="13">
    <source>
        <dbReference type="PROSITE" id="PS00794"/>
    </source>
</evidence>
<dbReference type="PROSITE" id="PS00794">
    <property type="entry name" value="HPPK"/>
    <property type="match status" value="1"/>
</dbReference>
<dbReference type="GO" id="GO:0005524">
    <property type="term" value="F:ATP binding"/>
    <property type="evidence" value="ECO:0007669"/>
    <property type="project" value="UniProtKB-KW"/>
</dbReference>
<dbReference type="GO" id="GO:0016301">
    <property type="term" value="F:kinase activity"/>
    <property type="evidence" value="ECO:0007669"/>
    <property type="project" value="UniProtKB-KW"/>
</dbReference>
<feature type="domain" description="7,8-dihydro-6-hydroxymethylpterin-pyrophosphokinase" evidence="13">
    <location>
        <begin position="87"/>
        <end position="98"/>
    </location>
</feature>
<keyword evidence="6" id="KW-0547">Nucleotide-binding</keyword>
<reference evidence="14 15" key="1">
    <citation type="submission" date="2015-04" db="EMBL/GenBank/DDBJ databases">
        <title>Whole genome shotgun sequence of Flavihumibacter petaseus NBRC 106054.</title>
        <authorList>
            <person name="Miyazawa S."/>
            <person name="Hosoyama A."/>
            <person name="Hashimoto M."/>
            <person name="Noguchi M."/>
            <person name="Tsuchikane K."/>
            <person name="Ohji S."/>
            <person name="Yamazoe A."/>
            <person name="Ichikawa N."/>
            <person name="Kimura A."/>
            <person name="Fujita N."/>
        </authorList>
    </citation>
    <scope>NUCLEOTIDE SEQUENCE [LARGE SCALE GENOMIC DNA]</scope>
    <source>
        <strain evidence="14 15">NBRC 106054</strain>
    </source>
</reference>
<evidence type="ECO:0000256" key="1">
    <source>
        <dbReference type="ARBA" id="ARBA00005051"/>
    </source>
</evidence>
<dbReference type="InterPro" id="IPR000550">
    <property type="entry name" value="Hppk"/>
</dbReference>
<sequence length="161" mass="18229">MHTAYLLIGGNLGNRIENLQKAAWLVAQEAGQVLRQSSLYETAAWGFGDQPDFLNQVLEIRTPLNAAALMSMLLKIEKQMGRVREERNGPRLIDIDILLYGDEIHHNDHISIPHPRLPLRRFALIPLAELIPSFIHPELQLTIDALLQQTPDDLPVKKYNG</sequence>
<evidence type="ECO:0000256" key="11">
    <source>
        <dbReference type="ARBA" id="ARBA00029766"/>
    </source>
</evidence>
<accession>A0A0E9N1X8</accession>
<dbReference type="STRING" id="1220578.FPE01S_02_07420"/>
<keyword evidence="15" id="KW-1185">Reference proteome</keyword>
<organism evidence="14 15">
    <name type="scientific">Flavihumibacter petaseus NBRC 106054</name>
    <dbReference type="NCBI Taxonomy" id="1220578"/>
    <lineage>
        <taxon>Bacteria</taxon>
        <taxon>Pseudomonadati</taxon>
        <taxon>Bacteroidota</taxon>
        <taxon>Chitinophagia</taxon>
        <taxon>Chitinophagales</taxon>
        <taxon>Chitinophagaceae</taxon>
        <taxon>Flavihumibacter</taxon>
    </lineage>
</organism>
<dbReference type="EMBL" id="BBWV01000002">
    <property type="protein sequence ID" value="GAO43636.1"/>
    <property type="molecule type" value="Genomic_DNA"/>
</dbReference>
<comment type="caution">
    <text evidence="14">The sequence shown here is derived from an EMBL/GenBank/DDBJ whole genome shotgun (WGS) entry which is preliminary data.</text>
</comment>
<keyword evidence="5" id="KW-0808">Transferase</keyword>
<protein>
    <recommendedName>
        <fullName evidence="4">2-amino-4-hydroxy-6-hydroxymethyldihydropteridine pyrophosphokinase</fullName>
        <ecNumber evidence="3">2.7.6.3</ecNumber>
    </recommendedName>
    <alternativeName>
        <fullName evidence="11">6-hydroxymethyl-7,8-dihydropterin pyrophosphokinase</fullName>
    </alternativeName>
    <alternativeName>
        <fullName evidence="12">7,8-dihydro-6-hydroxymethylpterin-pyrophosphokinase</fullName>
    </alternativeName>
</protein>
<evidence type="ECO:0000256" key="4">
    <source>
        <dbReference type="ARBA" id="ARBA00016218"/>
    </source>
</evidence>
<dbReference type="UniPathway" id="UPA00077">
    <property type="reaction ID" value="UER00155"/>
</dbReference>
<name>A0A0E9N1X8_9BACT</name>